<organism evidence="5 6">
    <name type="scientific">Atta colombica</name>
    <dbReference type="NCBI Taxonomy" id="520822"/>
    <lineage>
        <taxon>Eukaryota</taxon>
        <taxon>Metazoa</taxon>
        <taxon>Ecdysozoa</taxon>
        <taxon>Arthropoda</taxon>
        <taxon>Hexapoda</taxon>
        <taxon>Insecta</taxon>
        <taxon>Pterygota</taxon>
        <taxon>Neoptera</taxon>
        <taxon>Endopterygota</taxon>
        <taxon>Hymenoptera</taxon>
        <taxon>Apocrita</taxon>
        <taxon>Aculeata</taxon>
        <taxon>Formicoidea</taxon>
        <taxon>Formicidae</taxon>
        <taxon>Myrmicinae</taxon>
        <taxon>Atta</taxon>
    </lineage>
</organism>
<dbReference type="Proteomes" id="UP000078540">
    <property type="component" value="Unassembled WGS sequence"/>
</dbReference>
<proteinExistence type="inferred from homology"/>
<evidence type="ECO:0000313" key="6">
    <source>
        <dbReference type="Proteomes" id="UP000078540"/>
    </source>
</evidence>
<dbReference type="NCBIfam" id="TIGR00309">
    <property type="entry name" value="V_ATPase_subD"/>
    <property type="match status" value="1"/>
</dbReference>
<protein>
    <submittedName>
        <fullName evidence="5">V-type proton ATPase subunit D</fullName>
    </submittedName>
</protein>
<evidence type="ECO:0000256" key="1">
    <source>
        <dbReference type="ARBA" id="ARBA00005850"/>
    </source>
</evidence>
<evidence type="ECO:0000256" key="4">
    <source>
        <dbReference type="ARBA" id="ARBA00045737"/>
    </source>
</evidence>
<keyword evidence="3" id="KW-0406">Ion transport</keyword>
<name>A0A195BVJ3_9HYME</name>
<dbReference type="AlphaFoldDB" id="A0A195BVJ3"/>
<accession>A0A195BVJ3</accession>
<gene>
    <name evidence="5" type="ORF">ALC53_01102</name>
</gene>
<keyword evidence="6" id="KW-1185">Reference proteome</keyword>
<dbReference type="GO" id="GO:0046961">
    <property type="term" value="F:proton-transporting ATPase activity, rotational mechanism"/>
    <property type="evidence" value="ECO:0007669"/>
    <property type="project" value="InterPro"/>
</dbReference>
<sequence>MEIVDRLAVFPTSSSHTNVKCRLTCARRGRDLLSKRIDGLLIRFREIMLQLLKNKLQLGQVMRDAAFSLVEVNYATGGVNELVLQAVDKAKTKIRTRQEMIGGIRLWIYEAFRSGADPFKFTGLARGGQQVIILKINYGKAIDLLVKLASLQHNYRILDRIIKTTRRRVNALRYIIIPRLERTLAYIVTELDEYEREEFYRLKKIQEWKTKRSYDSRQSSSYHFIRSANVLLDDTDEDLLF</sequence>
<dbReference type="EMBL" id="KQ976401">
    <property type="protein sequence ID" value="KYM92644.1"/>
    <property type="molecule type" value="Genomic_DNA"/>
</dbReference>
<dbReference type="Gene3D" id="1.10.287.3240">
    <property type="match status" value="1"/>
</dbReference>
<evidence type="ECO:0000256" key="2">
    <source>
        <dbReference type="ARBA" id="ARBA00022448"/>
    </source>
</evidence>
<dbReference type="Pfam" id="PF01813">
    <property type="entry name" value="ATP-synt_D"/>
    <property type="match status" value="1"/>
</dbReference>
<evidence type="ECO:0000313" key="5">
    <source>
        <dbReference type="EMBL" id="KYM92644.1"/>
    </source>
</evidence>
<comment type="function">
    <text evidence="4">Subunit of the V1 complex of vacuolar(H+)-ATPase (V-ATPase), a multisubunit enzyme composed of a peripheral complex (V1) that hydrolyzes ATP and a membrane integral complex (V0) that translocates protons. V-ATPase is responsible for acidifying and maintaining the pH of intracellular compartments and in some cell types, is targeted to the plasma membrane, where it is responsible for acidifying the extracellular environment.</text>
</comment>
<comment type="similarity">
    <text evidence="1">Belongs to the V-ATPase D subunit family.</text>
</comment>
<dbReference type="PANTHER" id="PTHR11671">
    <property type="entry name" value="V-TYPE ATP SYNTHASE SUBUNIT D"/>
    <property type="match status" value="1"/>
</dbReference>
<evidence type="ECO:0000256" key="3">
    <source>
        <dbReference type="ARBA" id="ARBA00023065"/>
    </source>
</evidence>
<dbReference type="STRING" id="520822.A0A195BVJ3"/>
<keyword evidence="2" id="KW-0813">Transport</keyword>
<dbReference type="InterPro" id="IPR002699">
    <property type="entry name" value="V_ATPase_D"/>
</dbReference>
<reference evidence="5 6" key="1">
    <citation type="submission" date="2015-09" db="EMBL/GenBank/DDBJ databases">
        <title>Atta colombica WGS genome.</title>
        <authorList>
            <person name="Nygaard S."/>
            <person name="Hu H."/>
            <person name="Boomsma J."/>
            <person name="Zhang G."/>
        </authorList>
    </citation>
    <scope>NUCLEOTIDE SEQUENCE [LARGE SCALE GENOMIC DNA]</scope>
    <source>
        <strain evidence="5">Treedump-2</strain>
        <tissue evidence="5">Whole body</tissue>
    </source>
</reference>